<reference evidence="1 2" key="1">
    <citation type="submission" date="2020-05" db="EMBL/GenBank/DDBJ databases">
        <authorList>
            <person name="Whitworth D."/>
        </authorList>
    </citation>
    <scope>NUCLEOTIDE SEQUENCE [LARGE SCALE GENOMIC DNA]</scope>
    <source>
        <strain evidence="1 2">CA046A</strain>
    </source>
</reference>
<dbReference type="AlphaFoldDB" id="A0A7Y4JUJ9"/>
<comment type="caution">
    <text evidence="1">The sequence shown here is derived from an EMBL/GenBank/DDBJ whole genome shotgun (WGS) entry which is preliminary data.</text>
</comment>
<protein>
    <submittedName>
        <fullName evidence="1">Uncharacterized protein</fullName>
    </submittedName>
</protein>
<evidence type="ECO:0000313" key="1">
    <source>
        <dbReference type="EMBL" id="NOK11450.1"/>
    </source>
</evidence>
<dbReference type="RefSeq" id="WP_171417074.1">
    <property type="nucleotide sequence ID" value="NZ_JABFJW010000161.1"/>
</dbReference>
<proteinExistence type="predicted"/>
<dbReference type="EMBL" id="JABFJW010000161">
    <property type="protein sequence ID" value="NOK11450.1"/>
    <property type="molecule type" value="Genomic_DNA"/>
</dbReference>
<evidence type="ECO:0000313" key="2">
    <source>
        <dbReference type="Proteomes" id="UP000528460"/>
    </source>
</evidence>
<accession>A0A7Y4JUJ9</accession>
<organism evidence="1 2">
    <name type="scientific">Corallococcus exercitus</name>
    <dbReference type="NCBI Taxonomy" id="2316736"/>
    <lineage>
        <taxon>Bacteria</taxon>
        <taxon>Pseudomonadati</taxon>
        <taxon>Myxococcota</taxon>
        <taxon>Myxococcia</taxon>
        <taxon>Myxococcales</taxon>
        <taxon>Cystobacterineae</taxon>
        <taxon>Myxococcaceae</taxon>
        <taxon>Corallococcus</taxon>
    </lineage>
</organism>
<dbReference type="Proteomes" id="UP000528460">
    <property type="component" value="Unassembled WGS sequence"/>
</dbReference>
<sequence length="123" mass="13942">MFAGRLPMPKWRSGCVFENDAKVNWWGDMESKISVFNSSSRPRVVVIEPLAEDYVLSPGETLVFAAEDVEGEFYFAIDVRGEDEVLIYTEGMCGAVVARTRDGERVEFGYNRHLNPSYPKIPE</sequence>
<name>A0A7Y4JUJ9_9BACT</name>
<gene>
    <name evidence="1" type="ORF">HNS30_20625</name>
</gene>